<evidence type="ECO:0000313" key="2">
    <source>
        <dbReference type="Proteomes" id="UP000608420"/>
    </source>
</evidence>
<dbReference type="EMBL" id="BMIW01000041">
    <property type="protein sequence ID" value="GGG15497.1"/>
    <property type="molecule type" value="Genomic_DNA"/>
</dbReference>
<sequence>MLKKAVLISIMIISLVGCTTTINYKGESTSWRGNYSATINSKNNREQGTYEFVYIGNIRIDTIQKAIIKNGSRTTEITDFSLLDGKMQIPTSCSGCSNKNNPIEVTIWWNDTEETFELIYR</sequence>
<comment type="caution">
    <text evidence="1">The sequence shown here is derived from an EMBL/GenBank/DDBJ whole genome shotgun (WGS) entry which is preliminary data.</text>
</comment>
<accession>A0ABQ1W6P2</accession>
<protein>
    <recommendedName>
        <fullName evidence="3">Lipoprotein</fullName>
    </recommendedName>
</protein>
<reference evidence="2" key="1">
    <citation type="journal article" date="2019" name="Int. J. Syst. Evol. Microbiol.">
        <title>The Global Catalogue of Microorganisms (GCM) 10K type strain sequencing project: providing services to taxonomists for standard genome sequencing and annotation.</title>
        <authorList>
            <consortium name="The Broad Institute Genomics Platform"/>
            <consortium name="The Broad Institute Genome Sequencing Center for Infectious Disease"/>
            <person name="Wu L."/>
            <person name="Ma J."/>
        </authorList>
    </citation>
    <scope>NUCLEOTIDE SEQUENCE [LARGE SCALE GENOMIC DNA]</scope>
    <source>
        <strain evidence="2">CGMCC 1.15420</strain>
    </source>
</reference>
<evidence type="ECO:0000313" key="1">
    <source>
        <dbReference type="EMBL" id="GGG15497.1"/>
    </source>
</evidence>
<organism evidence="1 2">
    <name type="scientific">Paenibacillus aceti</name>
    <dbReference type="NCBI Taxonomy" id="1820010"/>
    <lineage>
        <taxon>Bacteria</taxon>
        <taxon>Bacillati</taxon>
        <taxon>Bacillota</taxon>
        <taxon>Bacilli</taxon>
        <taxon>Bacillales</taxon>
        <taxon>Paenibacillaceae</taxon>
        <taxon>Paenibacillus</taxon>
    </lineage>
</organism>
<evidence type="ECO:0008006" key="3">
    <source>
        <dbReference type="Google" id="ProtNLM"/>
    </source>
</evidence>
<gene>
    <name evidence="1" type="ORF">GCM10010913_41780</name>
</gene>
<dbReference type="RefSeq" id="WP_120464957.1">
    <property type="nucleotide sequence ID" value="NZ_BMIW01000041.1"/>
</dbReference>
<keyword evidence="2" id="KW-1185">Reference proteome</keyword>
<name>A0ABQ1W6P2_9BACL</name>
<dbReference type="PROSITE" id="PS51257">
    <property type="entry name" value="PROKAR_LIPOPROTEIN"/>
    <property type="match status" value="1"/>
</dbReference>
<dbReference type="Proteomes" id="UP000608420">
    <property type="component" value="Unassembled WGS sequence"/>
</dbReference>
<proteinExistence type="predicted"/>